<feature type="transmembrane region" description="Helical" evidence="5">
    <location>
        <begin position="191"/>
        <end position="210"/>
    </location>
</feature>
<dbReference type="Pfam" id="PF01027">
    <property type="entry name" value="Bax1-I"/>
    <property type="match status" value="1"/>
</dbReference>
<name>A0A835HVN5_9MAGN</name>
<evidence type="ECO:0000313" key="7">
    <source>
        <dbReference type="Proteomes" id="UP000631114"/>
    </source>
</evidence>
<feature type="transmembrane region" description="Helical" evidence="5">
    <location>
        <begin position="165"/>
        <end position="185"/>
    </location>
</feature>
<evidence type="ECO:0000256" key="4">
    <source>
        <dbReference type="ARBA" id="ARBA00023136"/>
    </source>
</evidence>
<dbReference type="PANTHER" id="PTHR23291:SF121">
    <property type="entry name" value="BI1-LIKE PROTEIN"/>
    <property type="match status" value="1"/>
</dbReference>
<dbReference type="AlphaFoldDB" id="A0A835HVN5"/>
<dbReference type="OrthoDB" id="7933078at2759"/>
<evidence type="ECO:0000313" key="6">
    <source>
        <dbReference type="EMBL" id="KAF9605052.1"/>
    </source>
</evidence>
<keyword evidence="4 5" id="KW-0472">Membrane</keyword>
<comment type="subcellular location">
    <subcellularLocation>
        <location evidence="1">Membrane</location>
        <topology evidence="1">Multi-pass membrane protein</topology>
    </subcellularLocation>
</comment>
<dbReference type="PANTHER" id="PTHR23291">
    <property type="entry name" value="BAX INHIBITOR-RELATED"/>
    <property type="match status" value="1"/>
</dbReference>
<gene>
    <name evidence="6" type="ORF">IFM89_013722</name>
</gene>
<feature type="transmembrane region" description="Helical" evidence="5">
    <location>
        <begin position="69"/>
        <end position="93"/>
    </location>
</feature>
<feature type="transmembrane region" description="Helical" evidence="5">
    <location>
        <begin position="105"/>
        <end position="128"/>
    </location>
</feature>
<keyword evidence="7" id="KW-1185">Reference proteome</keyword>
<protein>
    <recommendedName>
        <fullName evidence="8">BI1-like protein</fullName>
    </recommendedName>
</protein>
<dbReference type="Proteomes" id="UP000631114">
    <property type="component" value="Unassembled WGS sequence"/>
</dbReference>
<evidence type="ECO:0000256" key="1">
    <source>
        <dbReference type="ARBA" id="ARBA00004141"/>
    </source>
</evidence>
<evidence type="ECO:0000256" key="5">
    <source>
        <dbReference type="RuleBase" id="RU004379"/>
    </source>
</evidence>
<feature type="transmembrane region" description="Helical" evidence="5">
    <location>
        <begin position="222"/>
        <end position="242"/>
    </location>
</feature>
<dbReference type="GO" id="GO:0016020">
    <property type="term" value="C:membrane"/>
    <property type="evidence" value="ECO:0007669"/>
    <property type="project" value="UniProtKB-SubCell"/>
</dbReference>
<accession>A0A835HVN5</accession>
<evidence type="ECO:0008006" key="8">
    <source>
        <dbReference type="Google" id="ProtNLM"/>
    </source>
</evidence>
<dbReference type="InterPro" id="IPR006214">
    <property type="entry name" value="Bax_inhibitor_1-related"/>
</dbReference>
<comment type="caution">
    <text evidence="6">The sequence shown here is derived from an EMBL/GenBank/DDBJ whole genome shotgun (WGS) entry which is preliminary data.</text>
</comment>
<evidence type="ECO:0000256" key="3">
    <source>
        <dbReference type="ARBA" id="ARBA00022989"/>
    </source>
</evidence>
<sequence length="246" mass="27609">METMSKAHKYGKNDIETGTSNGQLYPNMIEDPKLRWAFIRKVYTILTVQLLCTVAVAAAVVFVRPIPNFLVSSWAGFGVYIAILIVPFILLWPLHHFKNKHPWNFILLALFTVAISCSVGVSCAFSKGRIVLESVILTTVVVISLTLYTFWAAKKERDFSFLGPILFCSLMVLIVFGIIQIWFPLGKVSHMIWGALGAIVFSGFIIFDTYNLIKRFSYDEYVVAAVSLYLDIINLFLAILGYSGSD</sequence>
<keyword evidence="3 5" id="KW-1133">Transmembrane helix</keyword>
<comment type="similarity">
    <text evidence="5">Belongs to the BI1 family.</text>
</comment>
<feature type="transmembrane region" description="Helical" evidence="5">
    <location>
        <begin position="134"/>
        <end position="153"/>
    </location>
</feature>
<evidence type="ECO:0000256" key="2">
    <source>
        <dbReference type="ARBA" id="ARBA00022692"/>
    </source>
</evidence>
<feature type="transmembrane region" description="Helical" evidence="5">
    <location>
        <begin position="42"/>
        <end position="63"/>
    </location>
</feature>
<keyword evidence="2 5" id="KW-0812">Transmembrane</keyword>
<dbReference type="EMBL" id="JADFTS010000005">
    <property type="protein sequence ID" value="KAF9605052.1"/>
    <property type="molecule type" value="Genomic_DNA"/>
</dbReference>
<reference evidence="6 7" key="1">
    <citation type="submission" date="2020-10" db="EMBL/GenBank/DDBJ databases">
        <title>The Coptis chinensis genome and diversification of protoberbering-type alkaloids.</title>
        <authorList>
            <person name="Wang B."/>
            <person name="Shu S."/>
            <person name="Song C."/>
            <person name="Liu Y."/>
        </authorList>
    </citation>
    <scope>NUCLEOTIDE SEQUENCE [LARGE SCALE GENOMIC DNA]</scope>
    <source>
        <strain evidence="6">HL-2020</strain>
        <tissue evidence="6">Leaf</tissue>
    </source>
</reference>
<organism evidence="6 7">
    <name type="scientific">Coptis chinensis</name>
    <dbReference type="NCBI Taxonomy" id="261450"/>
    <lineage>
        <taxon>Eukaryota</taxon>
        <taxon>Viridiplantae</taxon>
        <taxon>Streptophyta</taxon>
        <taxon>Embryophyta</taxon>
        <taxon>Tracheophyta</taxon>
        <taxon>Spermatophyta</taxon>
        <taxon>Magnoliopsida</taxon>
        <taxon>Ranunculales</taxon>
        <taxon>Ranunculaceae</taxon>
        <taxon>Coptidoideae</taxon>
        <taxon>Coptis</taxon>
    </lineage>
</organism>
<proteinExistence type="inferred from homology"/>